<keyword evidence="4" id="KW-0503">Monooxygenase</keyword>
<gene>
    <name evidence="6" type="ORF">ACFSVM_11020</name>
</gene>
<feature type="domain" description="FAD-binding" evidence="5">
    <location>
        <begin position="2"/>
        <end position="167"/>
    </location>
</feature>
<reference evidence="7" key="1">
    <citation type="journal article" date="2019" name="Int. J. Syst. Evol. Microbiol.">
        <title>The Global Catalogue of Microorganisms (GCM) 10K type strain sequencing project: providing services to taxonomists for standard genome sequencing and annotation.</title>
        <authorList>
            <consortium name="The Broad Institute Genomics Platform"/>
            <consortium name="The Broad Institute Genome Sequencing Center for Infectious Disease"/>
            <person name="Wu L."/>
            <person name="Ma J."/>
        </authorList>
    </citation>
    <scope>NUCLEOTIDE SEQUENCE [LARGE SCALE GENOMIC DNA]</scope>
    <source>
        <strain evidence="7">KCTC 33849</strain>
    </source>
</reference>
<evidence type="ECO:0000259" key="5">
    <source>
        <dbReference type="Pfam" id="PF01494"/>
    </source>
</evidence>
<dbReference type="Proteomes" id="UP001597540">
    <property type="component" value="Unassembled WGS sequence"/>
</dbReference>
<evidence type="ECO:0000313" key="7">
    <source>
        <dbReference type="Proteomes" id="UP001597540"/>
    </source>
</evidence>
<keyword evidence="1" id="KW-0285">Flavoprotein</keyword>
<dbReference type="PANTHER" id="PTHR47178">
    <property type="entry name" value="MONOOXYGENASE, FAD-BINDING"/>
    <property type="match status" value="1"/>
</dbReference>
<dbReference type="Gene3D" id="3.50.50.60">
    <property type="entry name" value="FAD/NAD(P)-binding domain"/>
    <property type="match status" value="1"/>
</dbReference>
<proteinExistence type="predicted"/>
<name>A0ABW5SNX4_9BACL</name>
<dbReference type="SUPFAM" id="SSF51905">
    <property type="entry name" value="FAD/NAD(P)-binding domain"/>
    <property type="match status" value="1"/>
</dbReference>
<organism evidence="6 7">
    <name type="scientific">Paenibacillus shunpengii</name>
    <dbReference type="NCBI Taxonomy" id="2054424"/>
    <lineage>
        <taxon>Bacteria</taxon>
        <taxon>Bacillati</taxon>
        <taxon>Bacillota</taxon>
        <taxon>Bacilli</taxon>
        <taxon>Bacillales</taxon>
        <taxon>Paenibacillaceae</taxon>
        <taxon>Paenibacillus</taxon>
    </lineage>
</organism>
<sequence>MRVGIIGAGIGGLTLAHALSSQHIEVVLFDRDPASSCTGGYRLHLSEEALKSLHLALPAETEHALRKSGTGKETFKQFSILDHQGQTKLRIRQPDHSDPLMIGRLPLRTILASQLEHQIRWDTHFTCYEEADTGIRLHFANAESELVDVLVGADGVNSAVARQLLNRKTAKSAGVTAIAGKTRLTNHFRSSLYKDLFIGPGFAAGPQGIGMFLSVHDPVYDGPQEFVNSLIVHEEPYLIWSVAALDETFYTDLKELTSGELQLESLRLLHDWDQGYQELVNHSVEGETAAFKFWFPSNLSAWKHNRITLVGDAVHPMPPTGGLGASTAIIDAVHLAKMLNEQKDIPTALHMYQKAMLKYAPKAIDEARPPLFWQRRFTNEWIRKFAMSILLPAVDQALSINDRFRKK</sequence>
<keyword evidence="3" id="KW-0560">Oxidoreductase</keyword>
<dbReference type="RefSeq" id="WP_379262110.1">
    <property type="nucleotide sequence ID" value="NZ_JBHUMJ010000002.1"/>
</dbReference>
<dbReference type="InterPro" id="IPR036188">
    <property type="entry name" value="FAD/NAD-bd_sf"/>
</dbReference>
<dbReference type="PANTHER" id="PTHR47178:SF6">
    <property type="entry name" value="FAD-BINDING DOMAIN-CONTAINING PROTEIN"/>
    <property type="match status" value="1"/>
</dbReference>
<evidence type="ECO:0000256" key="1">
    <source>
        <dbReference type="ARBA" id="ARBA00022630"/>
    </source>
</evidence>
<keyword evidence="2" id="KW-0274">FAD</keyword>
<keyword evidence="7" id="KW-1185">Reference proteome</keyword>
<dbReference type="Pfam" id="PF01494">
    <property type="entry name" value="FAD_binding_3"/>
    <property type="match status" value="2"/>
</dbReference>
<evidence type="ECO:0000256" key="4">
    <source>
        <dbReference type="ARBA" id="ARBA00023033"/>
    </source>
</evidence>
<evidence type="ECO:0000256" key="2">
    <source>
        <dbReference type="ARBA" id="ARBA00022827"/>
    </source>
</evidence>
<feature type="domain" description="FAD-binding" evidence="5">
    <location>
        <begin position="300"/>
        <end position="342"/>
    </location>
</feature>
<dbReference type="InterPro" id="IPR002938">
    <property type="entry name" value="FAD-bd"/>
</dbReference>
<evidence type="ECO:0000313" key="6">
    <source>
        <dbReference type="EMBL" id="MFD2700999.1"/>
    </source>
</evidence>
<accession>A0ABW5SNX4</accession>
<evidence type="ECO:0000256" key="3">
    <source>
        <dbReference type="ARBA" id="ARBA00023002"/>
    </source>
</evidence>
<dbReference type="PRINTS" id="PR00420">
    <property type="entry name" value="RNGMNOXGNASE"/>
</dbReference>
<dbReference type="EMBL" id="JBHUMJ010000002">
    <property type="protein sequence ID" value="MFD2700999.1"/>
    <property type="molecule type" value="Genomic_DNA"/>
</dbReference>
<comment type="caution">
    <text evidence="6">The sequence shown here is derived from an EMBL/GenBank/DDBJ whole genome shotgun (WGS) entry which is preliminary data.</text>
</comment>
<protein>
    <submittedName>
        <fullName evidence="6">FAD-dependent oxidoreductase</fullName>
    </submittedName>
</protein>